<keyword evidence="4" id="KW-0808">Transferase</keyword>
<keyword evidence="1 2" id="KW-0238">DNA-binding</keyword>
<evidence type="ECO:0000313" key="4">
    <source>
        <dbReference type="EMBL" id="MBO0476609.1"/>
    </source>
</evidence>
<protein>
    <submittedName>
        <fullName evidence="4">Dihydroxyacetone kinase transcriptional activator DhaS</fullName>
    </submittedName>
</protein>
<dbReference type="Pfam" id="PF00440">
    <property type="entry name" value="TetR_N"/>
    <property type="match status" value="1"/>
</dbReference>
<reference evidence="4 5" key="1">
    <citation type="submission" date="2021-03" db="EMBL/GenBank/DDBJ databases">
        <title>Enterococcal diversity collection.</title>
        <authorList>
            <person name="Gilmore M.S."/>
            <person name="Schwartzman J."/>
            <person name="Van Tyne D."/>
            <person name="Martin M."/>
            <person name="Earl A.M."/>
            <person name="Manson A.L."/>
            <person name="Straub T."/>
            <person name="Salamzade R."/>
            <person name="Saavedra J."/>
            <person name="Lebreton F."/>
            <person name="Prichula J."/>
            <person name="Schaufler K."/>
            <person name="Gaca A."/>
            <person name="Sgardioli B."/>
            <person name="Wagenaar J."/>
            <person name="Strong T."/>
        </authorList>
    </citation>
    <scope>NUCLEOTIDE SEQUENCE [LARGE SCALE GENOMIC DNA]</scope>
    <source>
        <strain evidence="4 5">DIV0080</strain>
    </source>
</reference>
<dbReference type="Pfam" id="PF14278">
    <property type="entry name" value="TetR_C_8"/>
    <property type="match status" value="1"/>
</dbReference>
<evidence type="ECO:0000259" key="3">
    <source>
        <dbReference type="PROSITE" id="PS50977"/>
    </source>
</evidence>
<dbReference type="NCBIfam" id="TIGR02366">
    <property type="entry name" value="DHAK_reg"/>
    <property type="match status" value="1"/>
</dbReference>
<dbReference type="InterPro" id="IPR012738">
    <property type="entry name" value="Tscrpt_reg_DhaS"/>
</dbReference>
<proteinExistence type="predicted"/>
<dbReference type="InterPro" id="IPR001647">
    <property type="entry name" value="HTH_TetR"/>
</dbReference>
<organism evidence="4 5">
    <name type="scientific">Candidatus Vagococcus giribetii</name>
    <dbReference type="NCBI Taxonomy" id="2230876"/>
    <lineage>
        <taxon>Bacteria</taxon>
        <taxon>Bacillati</taxon>
        <taxon>Bacillota</taxon>
        <taxon>Bacilli</taxon>
        <taxon>Lactobacillales</taxon>
        <taxon>Enterococcaceae</taxon>
        <taxon>Vagococcus</taxon>
    </lineage>
</organism>
<dbReference type="InterPro" id="IPR050624">
    <property type="entry name" value="HTH-type_Tx_Regulator"/>
</dbReference>
<feature type="domain" description="HTH tetR-type" evidence="3">
    <location>
        <begin position="7"/>
        <end position="67"/>
    </location>
</feature>
<dbReference type="PANTHER" id="PTHR43479">
    <property type="entry name" value="ACREF/ENVCD OPERON REPRESSOR-RELATED"/>
    <property type="match status" value="1"/>
</dbReference>
<dbReference type="SUPFAM" id="SSF46689">
    <property type="entry name" value="Homeodomain-like"/>
    <property type="match status" value="1"/>
</dbReference>
<sequence length="183" mass="21621">MVSSSSLITKKIIAYSLKDLLKSKDFSKISIKEIMHQADYRRQTFYDYFSDKEELLRWIYQQELSEVIDDFINYESTEKIIARTLQYLETNKLFYQKTLQAIPEPQVNAIFIHSFNRLLKSTFSAYSEKGLPESVTTMYSYALLAIIKEWLFTNCELKRDDLEIHLLTNLNWIIKNSLADSID</sequence>
<dbReference type="PANTHER" id="PTHR43479:SF7">
    <property type="entry name" value="TETR-FAMILY TRANSCRIPTIONAL REGULATOR"/>
    <property type="match status" value="1"/>
</dbReference>
<feature type="DNA-binding region" description="H-T-H motif" evidence="2">
    <location>
        <begin position="30"/>
        <end position="49"/>
    </location>
</feature>
<dbReference type="GO" id="GO:0016301">
    <property type="term" value="F:kinase activity"/>
    <property type="evidence" value="ECO:0007669"/>
    <property type="project" value="UniProtKB-KW"/>
</dbReference>
<dbReference type="EMBL" id="JAFLVX010000016">
    <property type="protein sequence ID" value="MBO0476609.1"/>
    <property type="molecule type" value="Genomic_DNA"/>
</dbReference>
<keyword evidence="5" id="KW-1185">Reference proteome</keyword>
<evidence type="ECO:0000256" key="1">
    <source>
        <dbReference type="ARBA" id="ARBA00023125"/>
    </source>
</evidence>
<gene>
    <name evidence="4" type="primary">dhaS</name>
    <name evidence="4" type="ORF">DOK76_05970</name>
</gene>
<dbReference type="RefSeq" id="WP_206965770.1">
    <property type="nucleotide sequence ID" value="NZ_JAFLVX010000016.1"/>
</dbReference>
<dbReference type="Proteomes" id="UP000664857">
    <property type="component" value="Unassembled WGS sequence"/>
</dbReference>
<accession>A0ABS3HS66</accession>
<dbReference type="PROSITE" id="PS50977">
    <property type="entry name" value="HTH_TETR_2"/>
    <property type="match status" value="1"/>
</dbReference>
<dbReference type="InterPro" id="IPR039532">
    <property type="entry name" value="TetR_C_Firmicutes"/>
</dbReference>
<comment type="caution">
    <text evidence="4">The sequence shown here is derived from an EMBL/GenBank/DDBJ whole genome shotgun (WGS) entry which is preliminary data.</text>
</comment>
<dbReference type="InterPro" id="IPR009057">
    <property type="entry name" value="Homeodomain-like_sf"/>
</dbReference>
<name>A0ABS3HS66_9ENTE</name>
<evidence type="ECO:0000313" key="5">
    <source>
        <dbReference type="Proteomes" id="UP000664857"/>
    </source>
</evidence>
<evidence type="ECO:0000256" key="2">
    <source>
        <dbReference type="PROSITE-ProRule" id="PRU00335"/>
    </source>
</evidence>
<keyword evidence="4" id="KW-0418">Kinase</keyword>
<dbReference type="Gene3D" id="1.10.357.10">
    <property type="entry name" value="Tetracycline Repressor, domain 2"/>
    <property type="match status" value="1"/>
</dbReference>